<evidence type="ECO:0000256" key="15">
    <source>
        <dbReference type="ARBA" id="ARBA00022989"/>
    </source>
</evidence>
<dbReference type="GO" id="GO:0045503">
    <property type="term" value="F:dynein light chain binding"/>
    <property type="evidence" value="ECO:0007669"/>
    <property type="project" value="TreeGrafter"/>
</dbReference>
<evidence type="ECO:0000256" key="11">
    <source>
        <dbReference type="ARBA" id="ARBA00022723"/>
    </source>
</evidence>
<feature type="transmembrane region" description="Helical" evidence="21">
    <location>
        <begin position="12"/>
        <end position="33"/>
    </location>
</feature>
<evidence type="ECO:0000256" key="20">
    <source>
        <dbReference type="SAM" id="MobiDB-lite"/>
    </source>
</evidence>
<dbReference type="GO" id="GO:0010970">
    <property type="term" value="P:transport along microtubule"/>
    <property type="evidence" value="ECO:0007669"/>
    <property type="project" value="TreeGrafter"/>
</dbReference>
<feature type="transmembrane region" description="Helical" evidence="21">
    <location>
        <begin position="126"/>
        <end position="147"/>
    </location>
</feature>
<feature type="domain" description="Cytochrome b561" evidence="22">
    <location>
        <begin position="16"/>
        <end position="221"/>
    </location>
</feature>
<dbReference type="InterPro" id="IPR006593">
    <property type="entry name" value="Cyt_b561/ferric_Rdtase_TM"/>
</dbReference>
<dbReference type="PANTHER" id="PTHR12442:SF37">
    <property type="entry name" value="CYTOPLASMIC DYNEIN 1 INTERMEDIATE CHAIN 2"/>
    <property type="match status" value="1"/>
</dbReference>
<feature type="transmembrane region" description="Helical" evidence="21">
    <location>
        <begin position="85"/>
        <end position="106"/>
    </location>
</feature>
<evidence type="ECO:0000256" key="10">
    <source>
        <dbReference type="ARBA" id="ARBA00022692"/>
    </source>
</evidence>
<evidence type="ECO:0000256" key="21">
    <source>
        <dbReference type="SAM" id="Phobius"/>
    </source>
</evidence>
<evidence type="ECO:0000256" key="1">
    <source>
        <dbReference type="ARBA" id="ARBA00001970"/>
    </source>
</evidence>
<evidence type="ECO:0000256" key="17">
    <source>
        <dbReference type="ARBA" id="ARBA00023136"/>
    </source>
</evidence>
<keyword evidence="11" id="KW-0479">Metal-binding</keyword>
<dbReference type="PANTHER" id="PTHR12442">
    <property type="entry name" value="DYNEIN INTERMEDIATE CHAIN"/>
    <property type="match status" value="1"/>
</dbReference>
<evidence type="ECO:0000256" key="13">
    <source>
        <dbReference type="ARBA" id="ARBA00022967"/>
    </source>
</evidence>
<feature type="region of interest" description="Disordered" evidence="20">
    <location>
        <begin position="273"/>
        <end position="370"/>
    </location>
</feature>
<accession>A0AAV6RE58</accession>
<evidence type="ECO:0000256" key="6">
    <source>
        <dbReference type="ARBA" id="ARBA00022448"/>
    </source>
</evidence>
<dbReference type="InterPro" id="IPR001680">
    <property type="entry name" value="WD40_rpt"/>
</dbReference>
<feature type="transmembrane region" description="Helical" evidence="21">
    <location>
        <begin position="53"/>
        <end position="73"/>
    </location>
</feature>
<keyword evidence="14" id="KW-0249">Electron transport</keyword>
<dbReference type="GO" id="GO:0016020">
    <property type="term" value="C:membrane"/>
    <property type="evidence" value="ECO:0007669"/>
    <property type="project" value="UniProtKB-SubCell"/>
</dbReference>
<gene>
    <name evidence="23" type="ORF">JOB18_026052</name>
</gene>
<evidence type="ECO:0000256" key="9">
    <source>
        <dbReference type="ARBA" id="ARBA00022617"/>
    </source>
</evidence>
<evidence type="ECO:0000313" key="24">
    <source>
        <dbReference type="Proteomes" id="UP000693946"/>
    </source>
</evidence>
<comment type="subunit">
    <text evidence="5">Homodimer.</text>
</comment>
<evidence type="ECO:0000256" key="8">
    <source>
        <dbReference type="ARBA" id="ARBA00022574"/>
    </source>
</evidence>
<evidence type="ECO:0000256" key="2">
    <source>
        <dbReference type="ARBA" id="ARBA00004141"/>
    </source>
</evidence>
<keyword evidence="7" id="KW-0963">Cytoplasm</keyword>
<comment type="catalytic activity">
    <reaction evidence="19">
        <text>Fe(3+)(out) + L-ascorbate(in) = monodehydro-L-ascorbate radical(in) + Fe(2+)(out) + H(+)</text>
        <dbReference type="Rhea" id="RHEA:30403"/>
        <dbReference type="ChEBI" id="CHEBI:15378"/>
        <dbReference type="ChEBI" id="CHEBI:29033"/>
        <dbReference type="ChEBI" id="CHEBI:29034"/>
        <dbReference type="ChEBI" id="CHEBI:38290"/>
        <dbReference type="ChEBI" id="CHEBI:59513"/>
        <dbReference type="EC" id="7.2.1.3"/>
    </reaction>
    <physiologicalReaction direction="left-to-right" evidence="19">
        <dbReference type="Rhea" id="RHEA:30404"/>
    </physiologicalReaction>
</comment>
<keyword evidence="18" id="KW-0206">Cytoskeleton</keyword>
<evidence type="ECO:0000256" key="7">
    <source>
        <dbReference type="ARBA" id="ARBA00022490"/>
    </source>
</evidence>
<dbReference type="GO" id="GO:0005868">
    <property type="term" value="C:cytoplasmic dynein complex"/>
    <property type="evidence" value="ECO:0007669"/>
    <property type="project" value="InterPro"/>
</dbReference>
<evidence type="ECO:0000259" key="22">
    <source>
        <dbReference type="PROSITE" id="PS50939"/>
    </source>
</evidence>
<dbReference type="AlphaFoldDB" id="A0AAV6RE58"/>
<dbReference type="GO" id="GO:0046872">
    <property type="term" value="F:metal ion binding"/>
    <property type="evidence" value="ECO:0007669"/>
    <property type="project" value="UniProtKB-KW"/>
</dbReference>
<dbReference type="InterPro" id="IPR050687">
    <property type="entry name" value="Dynein_IC"/>
</dbReference>
<protein>
    <submittedName>
        <fullName evidence="23">Cytoplasmic dynein 1 intermediate chain 2-like isoform X1</fullName>
    </submittedName>
</protein>
<dbReference type="FunFam" id="1.20.120.1770:FF:000001">
    <property type="entry name" value="Cytochrome b reductase 1"/>
    <property type="match status" value="1"/>
</dbReference>
<dbReference type="Pfam" id="PF03188">
    <property type="entry name" value="Cytochrom_B561"/>
    <property type="match status" value="1"/>
</dbReference>
<proteinExistence type="inferred from homology"/>
<keyword evidence="16" id="KW-0408">Iron</keyword>
<dbReference type="SMART" id="SM00665">
    <property type="entry name" value="B561"/>
    <property type="match status" value="1"/>
</dbReference>
<feature type="region of interest" description="Disordered" evidence="20">
    <location>
        <begin position="400"/>
        <end position="420"/>
    </location>
</feature>
<dbReference type="GO" id="GO:0045504">
    <property type="term" value="F:dynein heavy chain binding"/>
    <property type="evidence" value="ECO:0007669"/>
    <property type="project" value="TreeGrafter"/>
</dbReference>
<keyword evidence="6" id="KW-0813">Transport</keyword>
<evidence type="ECO:0000256" key="14">
    <source>
        <dbReference type="ARBA" id="ARBA00022982"/>
    </source>
</evidence>
<feature type="transmembrane region" description="Helical" evidence="21">
    <location>
        <begin position="199"/>
        <end position="220"/>
    </location>
</feature>
<evidence type="ECO:0000256" key="16">
    <source>
        <dbReference type="ARBA" id="ARBA00023004"/>
    </source>
</evidence>
<comment type="cofactor">
    <cofactor evidence="1">
        <name>heme b</name>
        <dbReference type="ChEBI" id="CHEBI:60344"/>
    </cofactor>
</comment>
<keyword evidence="17 21" id="KW-0472">Membrane</keyword>
<comment type="caution">
    <text evidence="23">The sequence shown here is derived from an EMBL/GenBank/DDBJ whole genome shotgun (WGS) entry which is preliminary data.</text>
</comment>
<evidence type="ECO:0000313" key="23">
    <source>
        <dbReference type="EMBL" id="KAG7502755.1"/>
    </source>
</evidence>
<dbReference type="GO" id="GO:0140571">
    <property type="term" value="F:transmembrane ascorbate ferrireductase activity"/>
    <property type="evidence" value="ECO:0007669"/>
    <property type="project" value="UniProtKB-EC"/>
</dbReference>
<evidence type="ECO:0000256" key="3">
    <source>
        <dbReference type="ARBA" id="ARBA00004245"/>
    </source>
</evidence>
<comment type="similarity">
    <text evidence="4">Belongs to the dynein intermediate chain family.</text>
</comment>
<comment type="subcellular location">
    <subcellularLocation>
        <location evidence="3">Cytoplasm</location>
        <location evidence="3">Cytoskeleton</location>
    </subcellularLocation>
    <subcellularLocation>
        <location evidence="2">Membrane</location>
        <topology evidence="2">Multi-pass membrane protein</topology>
    </subcellularLocation>
</comment>
<organism evidence="23 24">
    <name type="scientific">Solea senegalensis</name>
    <name type="common">Senegalese sole</name>
    <dbReference type="NCBI Taxonomy" id="28829"/>
    <lineage>
        <taxon>Eukaryota</taxon>
        <taxon>Metazoa</taxon>
        <taxon>Chordata</taxon>
        <taxon>Craniata</taxon>
        <taxon>Vertebrata</taxon>
        <taxon>Euteleostomi</taxon>
        <taxon>Actinopterygii</taxon>
        <taxon>Neopterygii</taxon>
        <taxon>Teleostei</taxon>
        <taxon>Neoteleostei</taxon>
        <taxon>Acanthomorphata</taxon>
        <taxon>Carangaria</taxon>
        <taxon>Pleuronectiformes</taxon>
        <taxon>Pleuronectoidei</taxon>
        <taxon>Soleidae</taxon>
        <taxon>Solea</taxon>
    </lineage>
</organism>
<keyword evidence="24" id="KW-1185">Reference proteome</keyword>
<keyword evidence="12" id="KW-0677">Repeat</keyword>
<evidence type="ECO:0000256" key="5">
    <source>
        <dbReference type="ARBA" id="ARBA00011738"/>
    </source>
</evidence>
<evidence type="ECO:0000256" key="18">
    <source>
        <dbReference type="ARBA" id="ARBA00023212"/>
    </source>
</evidence>
<evidence type="ECO:0000256" key="19">
    <source>
        <dbReference type="ARBA" id="ARBA00048457"/>
    </source>
</evidence>
<keyword evidence="10 21" id="KW-0812">Transmembrane</keyword>
<keyword evidence="15 21" id="KW-1133">Transmembrane helix</keyword>
<evidence type="ECO:0000256" key="12">
    <source>
        <dbReference type="ARBA" id="ARBA00022737"/>
    </source>
</evidence>
<dbReference type="Pfam" id="PF00400">
    <property type="entry name" value="WD40"/>
    <property type="match status" value="2"/>
</dbReference>
<name>A0AAV6RE58_SOLSE</name>
<evidence type="ECO:0000256" key="4">
    <source>
        <dbReference type="ARBA" id="ARBA00011059"/>
    </source>
</evidence>
<dbReference type="EMBL" id="JAGKHQ010000012">
    <property type="protein sequence ID" value="KAG7502755.1"/>
    <property type="molecule type" value="Genomic_DNA"/>
</dbReference>
<dbReference type="FunFam" id="2.130.10.10:FF:000026">
    <property type="entry name" value="cytoplasmic dynein 1 intermediate chain 2 isoform X2"/>
    <property type="match status" value="1"/>
</dbReference>
<feature type="compositionally biased region" description="Basic and acidic residues" evidence="20">
    <location>
        <begin position="273"/>
        <end position="292"/>
    </location>
</feature>
<dbReference type="PROSITE" id="PS50939">
    <property type="entry name" value="CYTOCHROME_B561"/>
    <property type="match status" value="1"/>
</dbReference>
<keyword evidence="9" id="KW-0349">Heme</keyword>
<keyword evidence="13" id="KW-1278">Translocase</keyword>
<reference evidence="23 24" key="1">
    <citation type="journal article" date="2021" name="Sci. Rep.">
        <title>Chromosome anchoring in Senegalese sole (Solea senegalensis) reveals sex-associated markers and genome rearrangements in flatfish.</title>
        <authorList>
            <person name="Guerrero-Cozar I."/>
            <person name="Gomez-Garrido J."/>
            <person name="Berbel C."/>
            <person name="Martinez-Blanch J.F."/>
            <person name="Alioto T."/>
            <person name="Claros M.G."/>
            <person name="Gagnaire P.A."/>
            <person name="Manchado M."/>
        </authorList>
    </citation>
    <scope>NUCLEOTIDE SEQUENCE [LARGE SCALE GENOMIC DNA]</scope>
    <source>
        <strain evidence="23">Sse05_10M</strain>
    </source>
</reference>
<dbReference type="SMART" id="SM00320">
    <property type="entry name" value="WD40"/>
    <property type="match status" value="7"/>
</dbReference>
<dbReference type="Pfam" id="PF11540">
    <property type="entry name" value="Dynein_IC2"/>
    <property type="match status" value="1"/>
</dbReference>
<dbReference type="Proteomes" id="UP000693946">
    <property type="component" value="Linkage Group LG2"/>
</dbReference>
<keyword evidence="8" id="KW-0853">WD repeat</keyword>
<feature type="transmembrane region" description="Helical" evidence="21">
    <location>
        <begin position="159"/>
        <end position="179"/>
    </location>
</feature>
<dbReference type="InterPro" id="IPR025956">
    <property type="entry name" value="DYNC1I1/DYNC1I2"/>
</dbReference>
<sequence length="875" mass="97899">MMATENRREFLLVFSAAVFLGLLSITFVLIWVLQYREGLAWDGALAEFNWHPVLIVTGFIFLHGIAIIVYRLPWTWQCSKLTMKFIHAGLHLVAFICAVIAMVAVFDFHNGGKIPNMYSLHSWLGLTALILYCLQLVLGVGMFLIPITPVTWRAAFMPLHVFGGLSLFGSVIAVALMGITEKLIFGLNNPKYKDLPPEAIFTNVLGLLLVVFGILILWIATRPSWKRPSDQILHTLHTNGGDPKPALSCGIMSDKSELKAELERKKQRLAQIREEKKRKEEERKKKEADQLKDAAIQQEESDLEKKRRDAEALLQSMGITSDVPVVPPPTSPTANTPSEAGSQDSDGAAGPRTLHWDSDPSTLQLHSESELGRTTPKLGMAKVTQVDFPPRETVSYTKETQTPVMTQQKEEEEEEEEIVPPQPVVETPIEKLDQKEEEEAAIHELTEEEKLQILHSEEFVNFFDHSTRIIERALSEHVDLFFDYSGRDLEEKEGEIQAGAKLSLNRQFMDERWSKHRTVTCLDWSPQYPELLLASYNNNEDAPHEPDGVALVWNMKYKKATPEYVFHCQSAVMSAAFAKFHPNVVVGGTYSGQIVLWDNRSNKRTPVQRTPLSAAAHTHPVYCVNVVGTQNAHNLISISTDGKMCSWSLDMLSQPQDSMELVFKQSKAVAVTSMSFPLGDVNNFVVGSEDGSVYMSCRHGSKAGISEMFEGHHGPITGIHCHTAAGPLDFSHLFVTSSFDWTVKLWSTKNNKPLYSFEDNSDYVYDVMWSPIHPALFACVDGVGHLDLWNLNNDTEVPTASSTVQGNPALNRVRWAPSGREIAVGDSDGQVLVYDVGEQIAVPRNDEWTRFVHTLAEINENRDDAEELAAQRLAA</sequence>